<dbReference type="InterPro" id="IPR023753">
    <property type="entry name" value="FAD/NAD-binding_dom"/>
</dbReference>
<dbReference type="PANTHER" id="PTHR43809:SF1">
    <property type="entry name" value="NITRITE REDUCTASE (NADH) LARGE SUBUNIT"/>
    <property type="match status" value="1"/>
</dbReference>
<keyword evidence="10 15" id="KW-0408">Iron</keyword>
<accession>A0A926RVX1</accession>
<dbReference type="GO" id="GO:0020037">
    <property type="term" value="F:heme binding"/>
    <property type="evidence" value="ECO:0007669"/>
    <property type="project" value="InterPro"/>
</dbReference>
<dbReference type="InterPro" id="IPR045854">
    <property type="entry name" value="NO2/SO3_Rdtase_4Fe4S_sf"/>
</dbReference>
<keyword evidence="11 15" id="KW-0411">Iron-sulfur</keyword>
<dbReference type="NCBIfam" id="TIGR02374">
    <property type="entry name" value="nitri_red_nirB"/>
    <property type="match status" value="1"/>
</dbReference>
<dbReference type="PANTHER" id="PTHR43809">
    <property type="entry name" value="NITRITE REDUCTASE (NADH) LARGE SUBUNIT"/>
    <property type="match status" value="1"/>
</dbReference>
<proteinExistence type="inferred from homology"/>
<organism evidence="21 22">
    <name type="scientific">Metabacillus arenae</name>
    <dbReference type="NCBI Taxonomy" id="2771434"/>
    <lineage>
        <taxon>Bacteria</taxon>
        <taxon>Bacillati</taxon>
        <taxon>Bacillota</taxon>
        <taxon>Bacilli</taxon>
        <taxon>Bacillales</taxon>
        <taxon>Bacillaceae</taxon>
        <taxon>Metabacillus</taxon>
    </lineage>
</organism>
<sequence length="791" mass="88385">MDKQKLVLIGNGMAGVRCIEEILNIDPTSFEITIFGSEPHVNYNRIMLSSVLQGKTLLKDITINELDWYKDNQIELYSGETVIHIDKENMTVTTDKNRTVAYDKLILATGSLPFMLPIPNIEKEGVFTFRTIEDCEKMIESSKQYKKAIVIGGGLLGLEAASGLVNLGMEVDVVHNTPYLMQRQLDSTASIMLQKELEKQGIRVHLEKNTTEIIGENRAEGLRFDDGSELEADLIVMAAGVIPNTQLAKENGIHTNRAIVVNDYMETDTPHIYAVGECVEHKGIAYGLVKPLYEQGKVLAKHVCGISCEAYQGSVLSTQLKVSGVNVFSVGVFEEDDTLKAVKVFDEVDGVYKKIVFDQNKIVGAVLFGDTSDGTRLLDIVVKQKDITNLEKVRLLHSTSGENHSISAMANNEILCNCNNVTKGTIIEAVQTKGLTTIEQVKQCTKASGSCGGCKPLVEELLTYIKSGECESPIKEKPMCTCTALTEDEVVNEIQKRNLLTVQEVIEKLDWKEKNGCDICHPALNYYLGMIYPEFETKKESLFVNERMNAALQQDGTYSIFPQMYGGMTNAEELRRIADLVEKYRIDNVSLTSHQRLLLSGIRQEDLSNILNDLNMPLFSTNGHTVQNVKTCNGDHICQCDKHHATHLAVNLEKKLEGLTTPYLLKMGVSGCIHNGGDAKAKDLGIIRIERGWEIYIGGSSGNNVRAGELLCVASTEDEAIEIIYGCIQYYRETAIYLERTWEWMERVGLIHIREVLFDSELRLQLLERLEEEASKRKIISEKTYSEPLIQ</sequence>
<dbReference type="Gene3D" id="3.30.413.10">
    <property type="entry name" value="Sulfite Reductase Hemoprotein, domain 1"/>
    <property type="match status" value="1"/>
</dbReference>
<keyword evidence="4 15" id="KW-0349">Heme</keyword>
<evidence type="ECO:0000256" key="2">
    <source>
        <dbReference type="ARBA" id="ARBA00005096"/>
    </source>
</evidence>
<dbReference type="InterPro" id="IPR016156">
    <property type="entry name" value="FAD/NAD-linked_Rdtase_dimer_sf"/>
</dbReference>
<dbReference type="InterPro" id="IPR036188">
    <property type="entry name" value="FAD/NAD-bd_sf"/>
</dbReference>
<dbReference type="Pfam" id="PF04324">
    <property type="entry name" value="Fer2_BFD"/>
    <property type="match status" value="2"/>
</dbReference>
<dbReference type="InterPro" id="IPR041575">
    <property type="entry name" value="Rubredoxin_C"/>
</dbReference>
<dbReference type="GO" id="GO:0050660">
    <property type="term" value="F:flavin adenine dinucleotide binding"/>
    <property type="evidence" value="ECO:0007669"/>
    <property type="project" value="UniProtKB-UniRule"/>
</dbReference>
<keyword evidence="12 14" id="KW-0534">Nitrate assimilation</keyword>
<evidence type="ECO:0000256" key="1">
    <source>
        <dbReference type="ARBA" id="ARBA00001974"/>
    </source>
</evidence>
<comment type="cofactor">
    <cofactor evidence="13">
        <name>[2Fe-2S] cluster</name>
        <dbReference type="ChEBI" id="CHEBI:190135"/>
    </cofactor>
</comment>
<dbReference type="Gene3D" id="1.10.10.1100">
    <property type="entry name" value="BFD-like [2Fe-2S]-binding domain"/>
    <property type="match status" value="1"/>
</dbReference>
<dbReference type="SUPFAM" id="SSF55124">
    <property type="entry name" value="Nitrite/Sulfite reductase N-terminal domain-like"/>
    <property type="match status" value="1"/>
</dbReference>
<comment type="pathway">
    <text evidence="2">Nitrogen metabolism; nitrate reduction (assimilation).</text>
</comment>
<dbReference type="InterPro" id="IPR052034">
    <property type="entry name" value="NasD-like"/>
</dbReference>
<dbReference type="Gene3D" id="3.50.50.60">
    <property type="entry name" value="FAD/NAD(P)-binding domain"/>
    <property type="match status" value="2"/>
</dbReference>
<feature type="domain" description="Nitrite/Sulfite reductase ferredoxin-like" evidence="17">
    <location>
        <begin position="553"/>
        <end position="615"/>
    </location>
</feature>
<feature type="binding site" evidence="15">
    <location>
        <position position="638"/>
    </location>
    <ligand>
        <name>[4Fe-4S] cluster</name>
        <dbReference type="ChEBI" id="CHEBI:49883"/>
    </ligand>
</feature>
<dbReference type="SUPFAM" id="SSF56014">
    <property type="entry name" value="Nitrite and sulphite reductase 4Fe-4S domain-like"/>
    <property type="match status" value="1"/>
</dbReference>
<comment type="cofactor">
    <cofactor evidence="1 14">
        <name>FAD</name>
        <dbReference type="ChEBI" id="CHEBI:57692"/>
    </cofactor>
</comment>
<evidence type="ECO:0000256" key="8">
    <source>
        <dbReference type="ARBA" id="ARBA00022827"/>
    </source>
</evidence>
<keyword evidence="9" id="KW-0560">Oxidoreductase</keyword>
<feature type="domain" description="FAD/NAD(P)-binding" evidence="19">
    <location>
        <begin position="5"/>
        <end position="281"/>
    </location>
</feature>
<evidence type="ECO:0000256" key="5">
    <source>
        <dbReference type="ARBA" id="ARBA00022630"/>
    </source>
</evidence>
<feature type="domain" description="BFD-like [2Fe-2S]-binding" evidence="18">
    <location>
        <begin position="479"/>
        <end position="528"/>
    </location>
</feature>
<feature type="binding site" evidence="15">
    <location>
        <position position="632"/>
    </location>
    <ligand>
        <name>[4Fe-4S] cluster</name>
        <dbReference type="ChEBI" id="CHEBI:49883"/>
    </ligand>
</feature>
<keyword evidence="15" id="KW-0004">4Fe-4S</keyword>
<dbReference type="GO" id="GO:0051539">
    <property type="term" value="F:4 iron, 4 sulfur cluster binding"/>
    <property type="evidence" value="ECO:0007669"/>
    <property type="project" value="UniProtKB-KW"/>
</dbReference>
<dbReference type="Proteomes" id="UP000626844">
    <property type="component" value="Unassembled WGS sequence"/>
</dbReference>
<dbReference type="EMBL" id="JACXAI010000002">
    <property type="protein sequence ID" value="MBD1378950.1"/>
    <property type="molecule type" value="Genomic_DNA"/>
</dbReference>
<dbReference type="InterPro" id="IPR041854">
    <property type="entry name" value="BFD-like_2Fe2S-bd_dom_sf"/>
</dbReference>
<feature type="domain" description="NADH-rubredoxin oxidoreductase C-terminal" evidence="20">
    <location>
        <begin position="317"/>
        <end position="384"/>
    </location>
</feature>
<reference evidence="21" key="1">
    <citation type="submission" date="2020-09" db="EMBL/GenBank/DDBJ databases">
        <title>A novel bacterium of genus Bacillus, isolated from South China Sea.</title>
        <authorList>
            <person name="Huang H."/>
            <person name="Mo K."/>
            <person name="Hu Y."/>
        </authorList>
    </citation>
    <scope>NUCLEOTIDE SEQUENCE</scope>
    <source>
        <strain evidence="21">IB182487</strain>
    </source>
</reference>
<evidence type="ECO:0000313" key="21">
    <source>
        <dbReference type="EMBL" id="MBD1378950.1"/>
    </source>
</evidence>
<evidence type="ECO:0000259" key="17">
    <source>
        <dbReference type="Pfam" id="PF03460"/>
    </source>
</evidence>
<evidence type="ECO:0000256" key="7">
    <source>
        <dbReference type="ARBA" id="ARBA00022723"/>
    </source>
</evidence>
<dbReference type="Gene3D" id="3.30.390.30">
    <property type="match status" value="1"/>
</dbReference>
<dbReference type="GO" id="GO:0050661">
    <property type="term" value="F:NADP binding"/>
    <property type="evidence" value="ECO:0007669"/>
    <property type="project" value="UniProtKB-UniRule"/>
</dbReference>
<evidence type="ECO:0000256" key="9">
    <source>
        <dbReference type="ARBA" id="ARBA00023002"/>
    </source>
</evidence>
<comment type="cofactor">
    <cofactor evidence="15">
        <name>[4Fe-4S] cluster</name>
        <dbReference type="ChEBI" id="CHEBI:49883"/>
    </cofactor>
    <text evidence="15">Binds 1 [4Fe-4S] cluster per subunit.</text>
</comment>
<dbReference type="Pfam" id="PF01077">
    <property type="entry name" value="NIR_SIR"/>
    <property type="match status" value="1"/>
</dbReference>
<comment type="caution">
    <text evidence="21">The sequence shown here is derived from an EMBL/GenBank/DDBJ whole genome shotgun (WGS) entry which is preliminary data.</text>
</comment>
<feature type="domain" description="BFD-like [2Fe-2S]-binding" evidence="18">
    <location>
        <begin position="414"/>
        <end position="462"/>
    </location>
</feature>
<evidence type="ECO:0000256" key="6">
    <source>
        <dbReference type="ARBA" id="ARBA00022714"/>
    </source>
</evidence>
<evidence type="ECO:0000256" key="4">
    <source>
        <dbReference type="ARBA" id="ARBA00022617"/>
    </source>
</evidence>
<protein>
    <submittedName>
        <fullName evidence="21">NAD(P)/FAD-dependent oxidoreductase</fullName>
    </submittedName>
</protein>
<dbReference type="GO" id="GO:0051537">
    <property type="term" value="F:2 iron, 2 sulfur cluster binding"/>
    <property type="evidence" value="ECO:0007669"/>
    <property type="project" value="UniProtKB-KW"/>
</dbReference>
<keyword evidence="5 14" id="KW-0285">Flavoprotein</keyword>
<dbReference type="PRINTS" id="PR00411">
    <property type="entry name" value="PNDRDTASEI"/>
</dbReference>
<dbReference type="PRINTS" id="PR00368">
    <property type="entry name" value="FADPNR"/>
</dbReference>
<dbReference type="InterPro" id="IPR007419">
    <property type="entry name" value="BFD-like_2Fe2S-bd_dom"/>
</dbReference>
<comment type="similarity">
    <text evidence="3">Belongs to the nitrite and sulfite reductase 4Fe-4S domain family.</text>
</comment>
<dbReference type="InterPro" id="IPR012744">
    <property type="entry name" value="Nitri_red_NirB"/>
</dbReference>
<keyword evidence="7 15" id="KW-0479">Metal-binding</keyword>
<dbReference type="InterPro" id="IPR036136">
    <property type="entry name" value="Nit/Sulf_reduc_fer-like_dom_sf"/>
</dbReference>
<comment type="cofactor">
    <cofactor evidence="15">
        <name>siroheme</name>
        <dbReference type="ChEBI" id="CHEBI:60052"/>
    </cofactor>
    <text evidence="15">Binds 1 siroheme per subunit.</text>
</comment>
<dbReference type="InterPro" id="IPR005117">
    <property type="entry name" value="NiRdtase/SiRdtase_haem-b_fer"/>
</dbReference>
<evidence type="ECO:0000256" key="12">
    <source>
        <dbReference type="ARBA" id="ARBA00023063"/>
    </source>
</evidence>
<evidence type="ECO:0000259" key="19">
    <source>
        <dbReference type="Pfam" id="PF07992"/>
    </source>
</evidence>
<dbReference type="AlphaFoldDB" id="A0A926RVX1"/>
<evidence type="ECO:0000259" key="18">
    <source>
        <dbReference type="Pfam" id="PF04324"/>
    </source>
</evidence>
<dbReference type="CDD" id="cd19944">
    <property type="entry name" value="NirB_Fer2_BFD-like_2"/>
    <property type="match status" value="1"/>
</dbReference>
<name>A0A926RVX1_9BACI</name>
<evidence type="ECO:0000256" key="10">
    <source>
        <dbReference type="ARBA" id="ARBA00023004"/>
    </source>
</evidence>
<dbReference type="InterPro" id="IPR017121">
    <property type="entry name" value="Nitrite_Rdtase_lsu"/>
</dbReference>
<keyword evidence="22" id="KW-1185">Reference proteome</keyword>
<evidence type="ECO:0000313" key="22">
    <source>
        <dbReference type="Proteomes" id="UP000626844"/>
    </source>
</evidence>
<dbReference type="FunFam" id="1.10.10.1100:FF:000002">
    <property type="entry name" value="Nitrite reductase large subunit"/>
    <property type="match status" value="1"/>
</dbReference>
<dbReference type="SUPFAM" id="SSF51905">
    <property type="entry name" value="FAD/NAD(P)-binding domain"/>
    <property type="match status" value="2"/>
</dbReference>
<dbReference type="PIRSF" id="PIRSF037149">
    <property type="entry name" value="NirB"/>
    <property type="match status" value="1"/>
</dbReference>
<dbReference type="GO" id="GO:0042128">
    <property type="term" value="P:nitrate assimilation"/>
    <property type="evidence" value="ECO:0007669"/>
    <property type="project" value="UniProtKB-UniRule"/>
</dbReference>
<evidence type="ECO:0000256" key="15">
    <source>
        <dbReference type="PIRSR" id="PIRSR037149-1"/>
    </source>
</evidence>
<keyword evidence="6" id="KW-0001">2Fe-2S</keyword>
<dbReference type="CDD" id="cd19943">
    <property type="entry name" value="NirB_Fer2_BFD-like_1"/>
    <property type="match status" value="1"/>
</dbReference>
<dbReference type="InterPro" id="IPR006067">
    <property type="entry name" value="NO2/SO3_Rdtase_4Fe4S_dom"/>
</dbReference>
<dbReference type="RefSeq" id="WP_191155157.1">
    <property type="nucleotide sequence ID" value="NZ_JACXAI010000002.1"/>
</dbReference>
<dbReference type="Pfam" id="PF07992">
    <property type="entry name" value="Pyr_redox_2"/>
    <property type="match status" value="1"/>
</dbReference>
<evidence type="ECO:0000259" key="16">
    <source>
        <dbReference type="Pfam" id="PF01077"/>
    </source>
</evidence>
<evidence type="ECO:0000256" key="14">
    <source>
        <dbReference type="PIRNR" id="PIRNR037149"/>
    </source>
</evidence>
<dbReference type="GO" id="GO:0046872">
    <property type="term" value="F:metal ion binding"/>
    <property type="evidence" value="ECO:0007669"/>
    <property type="project" value="UniProtKB-KW"/>
</dbReference>
<dbReference type="Gene3D" id="3.90.480.10">
    <property type="entry name" value="Sulfite Reductase Hemoprotein,Domain 2"/>
    <property type="match status" value="1"/>
</dbReference>
<dbReference type="Pfam" id="PF03460">
    <property type="entry name" value="NIR_SIR_ferr"/>
    <property type="match status" value="1"/>
</dbReference>
<evidence type="ECO:0000259" key="20">
    <source>
        <dbReference type="Pfam" id="PF18267"/>
    </source>
</evidence>
<evidence type="ECO:0000256" key="3">
    <source>
        <dbReference type="ARBA" id="ARBA00010429"/>
    </source>
</evidence>
<evidence type="ECO:0000256" key="11">
    <source>
        <dbReference type="ARBA" id="ARBA00023014"/>
    </source>
</evidence>
<dbReference type="GO" id="GO:0098809">
    <property type="term" value="F:nitrite reductase activity"/>
    <property type="evidence" value="ECO:0007669"/>
    <property type="project" value="InterPro"/>
</dbReference>
<dbReference type="FunFam" id="3.50.50.60:FF:000033">
    <property type="entry name" value="Nitrite reductase [NAD(P)H], large subunit"/>
    <property type="match status" value="1"/>
</dbReference>
<evidence type="ECO:0000256" key="13">
    <source>
        <dbReference type="ARBA" id="ARBA00034078"/>
    </source>
</evidence>
<dbReference type="Pfam" id="PF18267">
    <property type="entry name" value="Rubredoxin_C"/>
    <property type="match status" value="1"/>
</dbReference>
<feature type="binding site" evidence="15">
    <location>
        <position position="672"/>
    </location>
    <ligand>
        <name>[4Fe-4S] cluster</name>
        <dbReference type="ChEBI" id="CHEBI:49883"/>
    </ligand>
</feature>
<feature type="domain" description="Nitrite/sulphite reductase 4Fe-4S" evidence="16">
    <location>
        <begin position="623"/>
        <end position="761"/>
    </location>
</feature>
<keyword evidence="8 14" id="KW-0274">FAD</keyword>
<gene>
    <name evidence="21" type="ORF">IC621_01795</name>
</gene>